<evidence type="ECO:0000313" key="3">
    <source>
        <dbReference type="Proteomes" id="UP000229342"/>
    </source>
</evidence>
<reference evidence="2 3" key="1">
    <citation type="submission" date="2017-09" db="EMBL/GenBank/DDBJ databases">
        <title>Depth-based differentiation of microbial function through sediment-hosted aquifers and enrichment of novel symbionts in the deep terrestrial subsurface.</title>
        <authorList>
            <person name="Probst A.J."/>
            <person name="Ladd B."/>
            <person name="Jarett J.K."/>
            <person name="Geller-Mcgrath D.E."/>
            <person name="Sieber C.M."/>
            <person name="Emerson J.B."/>
            <person name="Anantharaman K."/>
            <person name="Thomas B.C."/>
            <person name="Malmstrom R."/>
            <person name="Stieglmeier M."/>
            <person name="Klingl A."/>
            <person name="Woyke T."/>
            <person name="Ryan C.M."/>
            <person name="Banfield J.F."/>
        </authorList>
    </citation>
    <scope>NUCLEOTIDE SEQUENCE [LARGE SCALE GENOMIC DNA]</scope>
    <source>
        <strain evidence="2">CG11_big_fil_rev_8_21_14_0_20_46_11</strain>
    </source>
</reference>
<evidence type="ECO:0000313" key="2">
    <source>
        <dbReference type="EMBL" id="PIQ68391.1"/>
    </source>
</evidence>
<keyword evidence="1" id="KW-0812">Transmembrane</keyword>
<comment type="caution">
    <text evidence="2">The sequence shown here is derived from an EMBL/GenBank/DDBJ whole genome shotgun (WGS) entry which is preliminary data.</text>
</comment>
<keyword evidence="1" id="KW-0472">Membrane</keyword>
<accession>A0A2H0KAV4</accession>
<evidence type="ECO:0000256" key="1">
    <source>
        <dbReference type="SAM" id="Phobius"/>
    </source>
</evidence>
<gene>
    <name evidence="2" type="ORF">COV91_04320</name>
</gene>
<dbReference type="AlphaFoldDB" id="A0A2H0KAV4"/>
<keyword evidence="1" id="KW-1133">Transmembrane helix</keyword>
<dbReference type="EMBL" id="PCVG01000056">
    <property type="protein sequence ID" value="PIQ68391.1"/>
    <property type="molecule type" value="Genomic_DNA"/>
</dbReference>
<name>A0A2H0KAV4_9BACT</name>
<proteinExistence type="predicted"/>
<dbReference type="Pfam" id="PF09946">
    <property type="entry name" value="DUF2178"/>
    <property type="match status" value="1"/>
</dbReference>
<protein>
    <recommendedName>
        <fullName evidence="4">DUF5671 domain-containing protein</fullName>
    </recommendedName>
</protein>
<feature type="transmembrane region" description="Helical" evidence="1">
    <location>
        <begin position="30"/>
        <end position="48"/>
    </location>
</feature>
<dbReference type="InterPro" id="IPR019235">
    <property type="entry name" value="DUF2178_TM"/>
</dbReference>
<feature type="transmembrane region" description="Helical" evidence="1">
    <location>
        <begin position="60"/>
        <end position="83"/>
    </location>
</feature>
<sequence length="90" mass="10154">MLFLFLVRKKYGKELVDERVISISGQASRMTYIISTLTLAILGLFLIFSGKGKNDIYTEALGTIFSYAAMFNIAVYAISFKFFNKKYGAN</sequence>
<dbReference type="Proteomes" id="UP000229342">
    <property type="component" value="Unassembled WGS sequence"/>
</dbReference>
<organism evidence="2 3">
    <name type="scientific">Candidatus Taylorbacteria bacterium CG11_big_fil_rev_8_21_14_0_20_46_11</name>
    <dbReference type="NCBI Taxonomy" id="1975025"/>
    <lineage>
        <taxon>Bacteria</taxon>
        <taxon>Candidatus Tayloriibacteriota</taxon>
    </lineage>
</organism>
<evidence type="ECO:0008006" key="4">
    <source>
        <dbReference type="Google" id="ProtNLM"/>
    </source>
</evidence>